<keyword evidence="8" id="KW-1185">Reference proteome</keyword>
<comment type="similarity">
    <text evidence="4">Belongs to the serine esterase family.</text>
</comment>
<evidence type="ECO:0000256" key="5">
    <source>
        <dbReference type="PIRSR" id="PIRSR018169-1"/>
    </source>
</evidence>
<evidence type="ECO:0000256" key="1">
    <source>
        <dbReference type="ARBA" id="ARBA00022801"/>
    </source>
</evidence>
<keyword evidence="3 4" id="KW-0443">Lipid metabolism</keyword>
<evidence type="ECO:0000256" key="2">
    <source>
        <dbReference type="ARBA" id="ARBA00022963"/>
    </source>
</evidence>
<keyword evidence="2 4" id="KW-0442">Lipid degradation</keyword>
<gene>
    <name evidence="7" type="ORF">UCDDA912_g04937</name>
</gene>
<dbReference type="SUPFAM" id="SSF53474">
    <property type="entry name" value="alpha/beta-Hydrolases"/>
    <property type="match status" value="1"/>
</dbReference>
<dbReference type="InterPro" id="IPR029058">
    <property type="entry name" value="AB_hydrolase_fold"/>
</dbReference>
<evidence type="ECO:0000313" key="7">
    <source>
        <dbReference type="EMBL" id="KKY35079.1"/>
    </source>
</evidence>
<reference evidence="7 8" key="2">
    <citation type="submission" date="2015-05" db="EMBL/GenBank/DDBJ databases">
        <authorList>
            <person name="Morales-Cruz A."/>
            <person name="Amrine K.C."/>
            <person name="Cantu D."/>
        </authorList>
    </citation>
    <scope>NUCLEOTIDE SEQUENCE [LARGE SCALE GENOMIC DNA]</scope>
    <source>
        <strain evidence="7">DA912</strain>
    </source>
</reference>
<name>A0A0G2FM30_9PEZI</name>
<evidence type="ECO:0000256" key="4">
    <source>
        <dbReference type="PIRNR" id="PIRNR018169"/>
    </source>
</evidence>
<keyword evidence="1 4" id="KW-0378">Hydrolase</keyword>
<dbReference type="STRING" id="1214573.A0A0G2FM30"/>
<feature type="compositionally biased region" description="Basic and acidic residues" evidence="6">
    <location>
        <begin position="576"/>
        <end position="590"/>
    </location>
</feature>
<feature type="active site" description="Charge relay system" evidence="5">
    <location>
        <position position="520"/>
    </location>
</feature>
<comment type="caution">
    <text evidence="7">The sequence shown here is derived from an EMBL/GenBank/DDBJ whole genome shotgun (WGS) entry which is preliminary data.</text>
</comment>
<dbReference type="PANTHER" id="PTHR10272">
    <property type="entry name" value="PLATELET-ACTIVATING FACTOR ACETYLHYDROLASE"/>
    <property type="match status" value="1"/>
</dbReference>
<comment type="catalytic activity">
    <reaction evidence="4">
        <text>a 1-O-alkyl-2-acetyl-sn-glycero-3-phosphocholine + H2O = a 1-O-alkyl-sn-glycero-3-phosphocholine + acetate + H(+)</text>
        <dbReference type="Rhea" id="RHEA:17777"/>
        <dbReference type="ChEBI" id="CHEBI:15377"/>
        <dbReference type="ChEBI" id="CHEBI:15378"/>
        <dbReference type="ChEBI" id="CHEBI:30089"/>
        <dbReference type="ChEBI" id="CHEBI:30909"/>
        <dbReference type="ChEBI" id="CHEBI:36707"/>
        <dbReference type="EC" id="3.1.1.47"/>
    </reaction>
</comment>
<dbReference type="EMBL" id="LCUC01000173">
    <property type="protein sequence ID" value="KKY35079.1"/>
    <property type="molecule type" value="Genomic_DNA"/>
</dbReference>
<feature type="region of interest" description="Disordered" evidence="6">
    <location>
        <begin position="479"/>
        <end position="509"/>
    </location>
</feature>
<feature type="active site" description="Nucleophile" evidence="5">
    <location>
        <position position="398"/>
    </location>
</feature>
<dbReference type="EC" id="3.1.1.47" evidence="4"/>
<reference evidence="7 8" key="1">
    <citation type="submission" date="2015-05" db="EMBL/GenBank/DDBJ databases">
        <title>Distinctive expansion of gene families associated with plant cell wall degradation and secondary metabolism in the genomes of grapevine trunk pathogens.</title>
        <authorList>
            <person name="Lawrence D.P."/>
            <person name="Travadon R."/>
            <person name="Rolshausen P.E."/>
            <person name="Baumgartner K."/>
        </authorList>
    </citation>
    <scope>NUCLEOTIDE SEQUENCE [LARGE SCALE GENOMIC DNA]</scope>
    <source>
        <strain evidence="7">DA912</strain>
    </source>
</reference>
<dbReference type="Proteomes" id="UP000034680">
    <property type="component" value="Unassembled WGS sequence"/>
</dbReference>
<dbReference type="AlphaFoldDB" id="A0A0G2FM30"/>
<protein>
    <recommendedName>
        <fullName evidence="4">Putative phospholipase</fullName>
        <ecNumber evidence="4">3.1.1.47</ecNumber>
    </recommendedName>
</protein>
<dbReference type="InterPro" id="IPR016715">
    <property type="entry name" value="PAF_acetylhydro_eukaryote"/>
</dbReference>
<dbReference type="PANTHER" id="PTHR10272:SF11">
    <property type="entry name" value="PHOSPHOLIPASE-RELATED"/>
    <property type="match status" value="1"/>
</dbReference>
<dbReference type="Gene3D" id="3.40.50.1820">
    <property type="entry name" value="alpha/beta hydrolase"/>
    <property type="match status" value="1"/>
</dbReference>
<feature type="active site" description="Charge relay system" evidence="5">
    <location>
        <position position="430"/>
    </location>
</feature>
<proteinExistence type="inferred from homology"/>
<organism evidence="7 8">
    <name type="scientific">Diaporthe ampelina</name>
    <dbReference type="NCBI Taxonomy" id="1214573"/>
    <lineage>
        <taxon>Eukaryota</taxon>
        <taxon>Fungi</taxon>
        <taxon>Dikarya</taxon>
        <taxon>Ascomycota</taxon>
        <taxon>Pezizomycotina</taxon>
        <taxon>Sordariomycetes</taxon>
        <taxon>Sordariomycetidae</taxon>
        <taxon>Diaporthales</taxon>
        <taxon>Diaporthaceae</taxon>
        <taxon>Diaporthe</taxon>
    </lineage>
</organism>
<evidence type="ECO:0000313" key="8">
    <source>
        <dbReference type="Proteomes" id="UP000034680"/>
    </source>
</evidence>
<feature type="compositionally biased region" description="Basic and acidic residues" evidence="6">
    <location>
        <begin position="493"/>
        <end position="504"/>
    </location>
</feature>
<dbReference type="Pfam" id="PF03403">
    <property type="entry name" value="PAF-AH_p_II"/>
    <property type="match status" value="1"/>
</dbReference>
<feature type="region of interest" description="Disordered" evidence="6">
    <location>
        <begin position="573"/>
        <end position="599"/>
    </location>
</feature>
<evidence type="ECO:0000256" key="6">
    <source>
        <dbReference type="SAM" id="MobiDB-lite"/>
    </source>
</evidence>
<accession>A0A0G2FM30</accession>
<dbReference type="OrthoDB" id="2363873at2759"/>
<dbReference type="GO" id="GO:0016042">
    <property type="term" value="P:lipid catabolic process"/>
    <property type="evidence" value="ECO:0007669"/>
    <property type="project" value="UniProtKB-KW"/>
</dbReference>
<sequence>MQPFDEISSTELGLEDDVLIDPHMSASQDRYLNSIPKWMRPSGSDSQTTTTLGRIRREVLPTITKWITAAIHRLTPVVVSLLRPRLTVRYVLFSIAALWVTYRILVSQPLLANRLPGYTGPYRVGAVDVEYPLETSRRVSDARFKSKSDGGYAFEVETVLFTLYYPTSHENRGSAADKYYWFPKPVSATAKGYARFLGMDNFLFRGILTGGLWLVASGIQIPAEVGAPLIPPAELVNINGAGGELASVAGDEKDGHRLPVMVFTHGMLSSRTDYTHYLGELASRGVVVAAIEHRDGSSPASPIIKTGEETAPRWRYAFGLKDLAPPSEGSDAFDTPALKEAQLSFREAEIEAVVDVLRALDSASPSAPVPNSRQPRNTDMSSFRSRLDTTHLTLAGHSYGGTGALRALRPSRPGAGGTPRLPFSGAVVLDPGKSSGPLNGDVSVPLAICHSSTWSKPGSTLFYGRPHFEVVRDIVDGVNNRTRTGAGGSAGEDGEKGEKEEHGRSGAGGGWFLTSLGTSHPSITDAPLLEPLLLSWATGSTMDARDGIMQYVLATRDFVRYQHTGERRGVLGLSGKAKEDGGAASREYDPGHNGGMPEPWRKYWQIHVAPE</sequence>
<evidence type="ECO:0000256" key="3">
    <source>
        <dbReference type="ARBA" id="ARBA00023098"/>
    </source>
</evidence>
<dbReference type="PIRSF" id="PIRSF018169">
    <property type="entry name" value="PAF_acetylhydrolase"/>
    <property type="match status" value="1"/>
</dbReference>
<dbReference type="GO" id="GO:0003847">
    <property type="term" value="F:1-alkyl-2-acetylglycerophosphocholine esterase activity"/>
    <property type="evidence" value="ECO:0007669"/>
    <property type="project" value="UniProtKB-UniRule"/>
</dbReference>